<dbReference type="Pfam" id="PF18144">
    <property type="entry name" value="SMODS"/>
    <property type="match status" value="1"/>
</dbReference>
<reference evidence="1 2" key="1">
    <citation type="submission" date="2021-01" db="EMBL/GenBank/DDBJ databases">
        <title>Whole genome shotgun sequence of Catellatospora citrea NBRC 14495.</title>
        <authorList>
            <person name="Komaki H."/>
            <person name="Tamura T."/>
        </authorList>
    </citation>
    <scope>NUCLEOTIDE SEQUENCE [LARGE SCALE GENOMIC DNA]</scope>
    <source>
        <strain evidence="1 2">NBRC 14495</strain>
    </source>
</reference>
<dbReference type="RefSeq" id="WP_147432909.1">
    <property type="nucleotide sequence ID" value="NZ_RAPR01000001.1"/>
</dbReference>
<dbReference type="AlphaFoldDB" id="A0A8J3P4E4"/>
<comment type="caution">
    <text evidence="1">The sequence shown here is derived from an EMBL/GenBank/DDBJ whole genome shotgun (WGS) entry which is preliminary data.</text>
</comment>
<evidence type="ECO:0000313" key="2">
    <source>
        <dbReference type="Proteomes" id="UP000659904"/>
    </source>
</evidence>
<organism evidence="1 2">
    <name type="scientific">Catellatospora citrea</name>
    <dbReference type="NCBI Taxonomy" id="53366"/>
    <lineage>
        <taxon>Bacteria</taxon>
        <taxon>Bacillati</taxon>
        <taxon>Actinomycetota</taxon>
        <taxon>Actinomycetes</taxon>
        <taxon>Micromonosporales</taxon>
        <taxon>Micromonosporaceae</taxon>
        <taxon>Catellatospora</taxon>
    </lineage>
</organism>
<evidence type="ECO:0008006" key="3">
    <source>
        <dbReference type="Google" id="ProtNLM"/>
    </source>
</evidence>
<protein>
    <recommendedName>
        <fullName evidence="3">Nucleotidyltransferase-like protein</fullName>
    </recommendedName>
</protein>
<name>A0A8J3P4E4_9ACTN</name>
<proteinExistence type="predicted"/>
<gene>
    <name evidence="1" type="ORF">Cci01nite_83800</name>
</gene>
<evidence type="ECO:0000313" key="1">
    <source>
        <dbReference type="EMBL" id="GIG03287.1"/>
    </source>
</evidence>
<sequence>MLDPTLNTFVGNLAPAALDRTEVGRRRDEVSTRLNLSTLTVRRMFESGSWSHGTGVAAHSDVDYMAIASGVRPMRPSTALATAKAALAGSSWKISAVAVSSPIVAVTYHVSPNFEVAPAWFKETIRGHSVYWIAGRSDEWVVSAPGAHLAYVSSQNDRLNKKVKPLIRLMKAWKYSVGAPVSSFYLEMRTAEYASRETSIVYDIDLRRMFDRIIDYQARDMNDPEGIVGRIPACASEDKRRTTLRLAQEALTNLEIAQAARDANNKTANWIAMSKVFGDKYPWPTW</sequence>
<accession>A0A8J3P4E4</accession>
<dbReference type="Proteomes" id="UP000659904">
    <property type="component" value="Unassembled WGS sequence"/>
</dbReference>
<dbReference type="EMBL" id="BONH01000094">
    <property type="protein sequence ID" value="GIG03287.1"/>
    <property type="molecule type" value="Genomic_DNA"/>
</dbReference>
<keyword evidence="2" id="KW-1185">Reference proteome</keyword>